<dbReference type="InterPro" id="IPR038743">
    <property type="entry name" value="YjgH-like"/>
</dbReference>
<evidence type="ECO:0000313" key="3">
    <source>
        <dbReference type="Proteomes" id="UP001556692"/>
    </source>
</evidence>
<dbReference type="RefSeq" id="WP_367952915.1">
    <property type="nucleotide sequence ID" value="NZ_JBDPGJ010000001.1"/>
</dbReference>
<dbReference type="CDD" id="cd02198">
    <property type="entry name" value="YjgH_like"/>
    <property type="match status" value="1"/>
</dbReference>
<reference evidence="2 3" key="1">
    <citation type="submission" date="2024-05" db="EMBL/GenBank/DDBJ databases">
        <authorList>
            <person name="Jiang F."/>
        </authorList>
    </citation>
    <scope>NUCLEOTIDE SEQUENCE [LARGE SCALE GENOMIC DNA]</scope>
    <source>
        <strain evidence="2 3">LZ166</strain>
    </source>
</reference>
<organism evidence="2 3">
    <name type="scientific">Aquibium pacificus</name>
    <dbReference type="NCBI Taxonomy" id="3153579"/>
    <lineage>
        <taxon>Bacteria</taxon>
        <taxon>Pseudomonadati</taxon>
        <taxon>Pseudomonadota</taxon>
        <taxon>Alphaproteobacteria</taxon>
        <taxon>Hyphomicrobiales</taxon>
        <taxon>Phyllobacteriaceae</taxon>
        <taxon>Aquibium</taxon>
    </lineage>
</organism>
<dbReference type="Pfam" id="PF01042">
    <property type="entry name" value="Ribonuc_L-PSP"/>
    <property type="match status" value="1"/>
</dbReference>
<dbReference type="SUPFAM" id="SSF55298">
    <property type="entry name" value="YjgF-like"/>
    <property type="match status" value="1"/>
</dbReference>
<dbReference type="InterPro" id="IPR006175">
    <property type="entry name" value="YjgF/YER057c/UK114"/>
</dbReference>
<comment type="similarity">
    <text evidence="1">Belongs to the RutC family.</text>
</comment>
<dbReference type="Proteomes" id="UP001556692">
    <property type="component" value="Unassembled WGS sequence"/>
</dbReference>
<dbReference type="EMBL" id="JBDPGJ010000001">
    <property type="protein sequence ID" value="MEX0405060.1"/>
    <property type="molecule type" value="Genomic_DNA"/>
</dbReference>
<keyword evidence="3" id="KW-1185">Reference proteome</keyword>
<comment type="caution">
    <text evidence="2">The sequence shown here is derived from an EMBL/GenBank/DDBJ whole genome shotgun (WGS) entry which is preliminary data.</text>
</comment>
<evidence type="ECO:0000256" key="1">
    <source>
        <dbReference type="ARBA" id="ARBA00010552"/>
    </source>
</evidence>
<name>A0ABV3SE71_9HYPH</name>
<proteinExistence type="inferred from homology"/>
<protein>
    <submittedName>
        <fullName evidence="2">RidA family protein</fullName>
    </submittedName>
</protein>
<accession>A0ABV3SE71</accession>
<evidence type="ECO:0000313" key="2">
    <source>
        <dbReference type="EMBL" id="MEX0405060.1"/>
    </source>
</evidence>
<dbReference type="InterPro" id="IPR035959">
    <property type="entry name" value="RutC-like_sf"/>
</dbReference>
<dbReference type="PANTHER" id="PTHR11803:SF58">
    <property type="entry name" value="PROTEIN HMF1-RELATED"/>
    <property type="match status" value="1"/>
</dbReference>
<gene>
    <name evidence="2" type="ORF">ABGN05_05215</name>
</gene>
<dbReference type="PANTHER" id="PTHR11803">
    <property type="entry name" value="2-IMINOBUTANOATE/2-IMINOPROPANOATE DEAMINASE RIDA"/>
    <property type="match status" value="1"/>
</dbReference>
<dbReference type="Gene3D" id="3.30.1330.40">
    <property type="entry name" value="RutC-like"/>
    <property type="match status" value="1"/>
</dbReference>
<sequence>MRRTVVPAALQGVYDNWHFAPAVIANGMIYCSGIIGTSPGGETPGADGLKGAETTLADPDAPLAALAAVEDPEAQFATAFEALKAILAECGAELSDIVEITTYHVDIARHMETFMRVKDRYLKEPWPAWTAIGVSELIVPGGLMEIRVVAVARG</sequence>